<dbReference type="Gene3D" id="1.10.730.10">
    <property type="entry name" value="Isoleucyl-tRNA Synthetase, Domain 1"/>
    <property type="match status" value="1"/>
</dbReference>
<comment type="similarity">
    <text evidence="1 8 9">Belongs to the class-I aminoacyl-tRNA synthetase family.</text>
</comment>
<evidence type="ECO:0000256" key="6">
    <source>
        <dbReference type="ARBA" id="ARBA00023146"/>
    </source>
</evidence>
<evidence type="ECO:0000256" key="3">
    <source>
        <dbReference type="ARBA" id="ARBA00022741"/>
    </source>
</evidence>
<dbReference type="SUPFAM" id="SSF55190">
    <property type="entry name" value="Arginyl-tRNA synthetase (ArgRS), N-terminal 'additional' domain"/>
    <property type="match status" value="1"/>
</dbReference>
<comment type="caution">
    <text evidence="12">The sequence shown here is derived from an EMBL/GenBank/DDBJ whole genome shotgun (WGS) entry which is preliminary data.</text>
</comment>
<dbReference type="CDD" id="cd00671">
    <property type="entry name" value="ArgRS_core"/>
    <property type="match status" value="1"/>
</dbReference>
<dbReference type="EC" id="6.1.1.19" evidence="8"/>
<evidence type="ECO:0000256" key="1">
    <source>
        <dbReference type="ARBA" id="ARBA00005594"/>
    </source>
</evidence>
<dbReference type="SUPFAM" id="SSF52374">
    <property type="entry name" value="Nucleotidylyl transferase"/>
    <property type="match status" value="1"/>
</dbReference>
<feature type="domain" description="Arginyl tRNA synthetase N-terminal" evidence="11">
    <location>
        <begin position="6"/>
        <end position="87"/>
    </location>
</feature>
<dbReference type="SMART" id="SM00836">
    <property type="entry name" value="DALR_1"/>
    <property type="match status" value="1"/>
</dbReference>
<keyword evidence="5 8" id="KW-0648">Protein biosynthesis</keyword>
<evidence type="ECO:0000313" key="12">
    <source>
        <dbReference type="EMBL" id="NYB74892.1"/>
    </source>
</evidence>
<proteinExistence type="inferred from homology"/>
<keyword evidence="2 8" id="KW-0436">Ligase</keyword>
<dbReference type="SUPFAM" id="SSF47323">
    <property type="entry name" value="Anticodon-binding domain of a subclass of class I aminoacyl-tRNA synthetases"/>
    <property type="match status" value="1"/>
</dbReference>
<dbReference type="Gene3D" id="3.40.50.620">
    <property type="entry name" value="HUPs"/>
    <property type="match status" value="1"/>
</dbReference>
<protein>
    <recommendedName>
        <fullName evidence="8">Arginine--tRNA ligase</fullName>
        <ecNumber evidence="8">6.1.1.19</ecNumber>
    </recommendedName>
    <alternativeName>
        <fullName evidence="8">Arginyl-tRNA synthetase</fullName>
        <shortName evidence="8">ArgRS</shortName>
    </alternativeName>
</protein>
<accession>A0A974BKS0</accession>
<dbReference type="Pfam" id="PF00750">
    <property type="entry name" value="tRNA-synt_1d"/>
    <property type="match status" value="1"/>
</dbReference>
<dbReference type="EMBL" id="JACBNQ010000014">
    <property type="protein sequence ID" value="NYB74892.1"/>
    <property type="molecule type" value="Genomic_DNA"/>
</dbReference>
<keyword evidence="3 8" id="KW-0547">Nucleotide-binding</keyword>
<dbReference type="GO" id="GO:0005524">
    <property type="term" value="F:ATP binding"/>
    <property type="evidence" value="ECO:0007669"/>
    <property type="project" value="UniProtKB-UniRule"/>
</dbReference>
<dbReference type="InterPro" id="IPR008909">
    <property type="entry name" value="DALR_anticod-bd"/>
</dbReference>
<dbReference type="HAMAP" id="MF_00123">
    <property type="entry name" value="Arg_tRNA_synth"/>
    <property type="match status" value="1"/>
</dbReference>
<dbReference type="Pfam" id="PF05746">
    <property type="entry name" value="DALR_1"/>
    <property type="match status" value="1"/>
</dbReference>
<dbReference type="PANTHER" id="PTHR11956:SF5">
    <property type="entry name" value="ARGININE--TRNA LIGASE, CYTOPLASMIC"/>
    <property type="match status" value="1"/>
</dbReference>
<comment type="subunit">
    <text evidence="8">Monomer.</text>
</comment>
<evidence type="ECO:0000259" key="11">
    <source>
        <dbReference type="SMART" id="SM01016"/>
    </source>
</evidence>
<organism evidence="12 13">
    <name type="scientific">Sedimentibacter hydroxybenzoicus DSM 7310</name>
    <dbReference type="NCBI Taxonomy" id="1123245"/>
    <lineage>
        <taxon>Bacteria</taxon>
        <taxon>Bacillati</taxon>
        <taxon>Bacillota</taxon>
        <taxon>Tissierellia</taxon>
        <taxon>Sedimentibacter</taxon>
    </lineage>
</organism>
<feature type="domain" description="DALR anticodon binding" evidence="10">
    <location>
        <begin position="470"/>
        <end position="588"/>
    </location>
</feature>
<comment type="catalytic activity">
    <reaction evidence="7 8">
        <text>tRNA(Arg) + L-arginine + ATP = L-arginyl-tRNA(Arg) + AMP + diphosphate</text>
        <dbReference type="Rhea" id="RHEA:20301"/>
        <dbReference type="Rhea" id="RHEA-COMP:9658"/>
        <dbReference type="Rhea" id="RHEA-COMP:9673"/>
        <dbReference type="ChEBI" id="CHEBI:30616"/>
        <dbReference type="ChEBI" id="CHEBI:32682"/>
        <dbReference type="ChEBI" id="CHEBI:33019"/>
        <dbReference type="ChEBI" id="CHEBI:78442"/>
        <dbReference type="ChEBI" id="CHEBI:78513"/>
        <dbReference type="ChEBI" id="CHEBI:456215"/>
        <dbReference type="EC" id="6.1.1.19"/>
    </reaction>
</comment>
<reference evidence="12" key="1">
    <citation type="submission" date="2020-07" db="EMBL/GenBank/DDBJ databases">
        <title>Genomic analysis of a strain of Sedimentibacter Hydroxybenzoicus DSM7310.</title>
        <authorList>
            <person name="Ma S."/>
        </authorList>
    </citation>
    <scope>NUCLEOTIDE SEQUENCE</scope>
    <source>
        <strain evidence="12">DSM 7310</strain>
    </source>
</reference>
<dbReference type="PANTHER" id="PTHR11956">
    <property type="entry name" value="ARGINYL-TRNA SYNTHETASE"/>
    <property type="match status" value="1"/>
</dbReference>
<keyword evidence="13" id="KW-1185">Reference proteome</keyword>
<dbReference type="SMART" id="SM01016">
    <property type="entry name" value="Arg_tRNA_synt_N"/>
    <property type="match status" value="1"/>
</dbReference>
<evidence type="ECO:0000256" key="2">
    <source>
        <dbReference type="ARBA" id="ARBA00022598"/>
    </source>
</evidence>
<dbReference type="NCBIfam" id="TIGR00456">
    <property type="entry name" value="argS"/>
    <property type="match status" value="1"/>
</dbReference>
<keyword evidence="8" id="KW-0963">Cytoplasm</keyword>
<evidence type="ECO:0000256" key="4">
    <source>
        <dbReference type="ARBA" id="ARBA00022840"/>
    </source>
</evidence>
<dbReference type="Proteomes" id="UP000611629">
    <property type="component" value="Unassembled WGS sequence"/>
</dbReference>
<dbReference type="InterPro" id="IPR009080">
    <property type="entry name" value="tRNAsynth_Ia_anticodon-bd"/>
</dbReference>
<evidence type="ECO:0000256" key="8">
    <source>
        <dbReference type="HAMAP-Rule" id="MF_00123"/>
    </source>
</evidence>
<dbReference type="Gene3D" id="3.30.1360.70">
    <property type="entry name" value="Arginyl tRNA synthetase N-terminal domain"/>
    <property type="match status" value="1"/>
</dbReference>
<evidence type="ECO:0000256" key="5">
    <source>
        <dbReference type="ARBA" id="ARBA00022917"/>
    </source>
</evidence>
<name>A0A974BKS0_SEDHY</name>
<comment type="subcellular location">
    <subcellularLocation>
        <location evidence="8">Cytoplasm</location>
    </subcellularLocation>
</comment>
<dbReference type="GO" id="GO:0006420">
    <property type="term" value="P:arginyl-tRNA aminoacylation"/>
    <property type="evidence" value="ECO:0007669"/>
    <property type="project" value="UniProtKB-UniRule"/>
</dbReference>
<dbReference type="PRINTS" id="PR01038">
    <property type="entry name" value="TRNASYNTHARG"/>
</dbReference>
<dbReference type="RefSeq" id="WP_179238598.1">
    <property type="nucleotide sequence ID" value="NZ_JACBNQ010000014.1"/>
</dbReference>
<dbReference type="AlphaFoldDB" id="A0A974BKS0"/>
<dbReference type="InterPro" id="IPR001278">
    <property type="entry name" value="Arg-tRNA-ligase"/>
</dbReference>
<evidence type="ECO:0000256" key="9">
    <source>
        <dbReference type="RuleBase" id="RU363038"/>
    </source>
</evidence>
<evidence type="ECO:0000313" key="13">
    <source>
        <dbReference type="Proteomes" id="UP000611629"/>
    </source>
</evidence>
<dbReference type="InterPro" id="IPR005148">
    <property type="entry name" value="Arg-tRNA-synth_N"/>
</dbReference>
<gene>
    <name evidence="8 12" type="primary">argS</name>
    <name evidence="12" type="ORF">HZF24_12160</name>
</gene>
<feature type="short sequence motif" description="'HIGH' region" evidence="8">
    <location>
        <begin position="123"/>
        <end position="133"/>
    </location>
</feature>
<dbReference type="GO" id="GO:0005737">
    <property type="term" value="C:cytoplasm"/>
    <property type="evidence" value="ECO:0007669"/>
    <property type="project" value="UniProtKB-SubCell"/>
</dbReference>
<dbReference type="GO" id="GO:0004814">
    <property type="term" value="F:arginine-tRNA ligase activity"/>
    <property type="evidence" value="ECO:0007669"/>
    <property type="project" value="UniProtKB-UniRule"/>
</dbReference>
<dbReference type="InterPro" id="IPR036695">
    <property type="entry name" value="Arg-tRNA-synth_N_sf"/>
</dbReference>
<evidence type="ECO:0000259" key="10">
    <source>
        <dbReference type="SMART" id="SM00836"/>
    </source>
</evidence>
<dbReference type="InterPro" id="IPR035684">
    <property type="entry name" value="ArgRS_core"/>
</dbReference>
<dbReference type="InterPro" id="IPR014729">
    <property type="entry name" value="Rossmann-like_a/b/a_fold"/>
</dbReference>
<keyword evidence="6 8" id="KW-0030">Aminoacyl-tRNA synthetase</keyword>
<sequence length="588" mass="66272">MEKLIKILSKEVSDAFEKCGYESYLGSLTVSDRPDLCQFQCNGALTAAKRYKKSPLQIANEILNVLKDSCSFKDISSAGPGFINLNVNDSMLADYLNMMNRDEKCGCDKANNILTIIVDYGGANVAKPLHVGHIRAAVIGEAIKRISRFLGHNVIGDVHLGDWGLQIGMVITELKRRMPGLPYFDENYTGEYPTDAPFTISELEEIYPTASAFAKNNEDAMEEARKATFELQAGRKGYVALWRHILNGSVKDLKKVYGSLNVEFDLWLGESDCEKYIDEMVKYLKENNYTYESQGALVVDVAKESDSSVIPPVMILKSDGSSLYSTTDIATIWQRVEDYNPDMIIYVVDKRQDMHFEQVFRCVKKTGIASENLSLEFIGFGTMNGKDGKPFKTREGGVMKLQDLIETIQSSVLDKLDASKGFSEEEMGDVARRVGLSALKYGDLSNQVTKDYVFDIEKFSSFEGNTGPYILYTIVRIKSILNKACSKEKYCGSDLIQKPYSQCELDLMLKLSKFNETIEFSFLTKAPNKLCEYMYDLSNTFNKFYHSNRIISEENQEKKSSWLCLSSLTKKVLETSVELLGIEVPDRM</sequence>
<dbReference type="Pfam" id="PF03485">
    <property type="entry name" value="Arg_tRNA_synt_N"/>
    <property type="match status" value="1"/>
</dbReference>
<keyword evidence="4 8" id="KW-0067">ATP-binding</keyword>
<evidence type="ECO:0000256" key="7">
    <source>
        <dbReference type="ARBA" id="ARBA00049339"/>
    </source>
</evidence>